<evidence type="ECO:0000256" key="5">
    <source>
        <dbReference type="SAM" id="SignalP"/>
    </source>
</evidence>
<dbReference type="GO" id="GO:0005634">
    <property type="term" value="C:nucleus"/>
    <property type="evidence" value="ECO:0007669"/>
    <property type="project" value="UniProtKB-SubCell"/>
</dbReference>
<keyword evidence="7" id="KW-1185">Reference proteome</keyword>
<dbReference type="EMBL" id="JACTNZ010000005">
    <property type="protein sequence ID" value="KAG5548147.1"/>
    <property type="molecule type" value="Genomic_DNA"/>
</dbReference>
<evidence type="ECO:0000256" key="3">
    <source>
        <dbReference type="ARBA" id="ARBA00022490"/>
    </source>
</evidence>
<proteinExistence type="predicted"/>
<gene>
    <name evidence="6" type="ORF">RHGRI_013747</name>
</gene>
<organism evidence="6 7">
    <name type="scientific">Rhododendron griersonianum</name>
    <dbReference type="NCBI Taxonomy" id="479676"/>
    <lineage>
        <taxon>Eukaryota</taxon>
        <taxon>Viridiplantae</taxon>
        <taxon>Streptophyta</taxon>
        <taxon>Embryophyta</taxon>
        <taxon>Tracheophyta</taxon>
        <taxon>Spermatophyta</taxon>
        <taxon>Magnoliopsida</taxon>
        <taxon>eudicotyledons</taxon>
        <taxon>Gunneridae</taxon>
        <taxon>Pentapetalae</taxon>
        <taxon>asterids</taxon>
        <taxon>Ericales</taxon>
        <taxon>Ericaceae</taxon>
        <taxon>Ericoideae</taxon>
        <taxon>Rhodoreae</taxon>
        <taxon>Rhododendron</taxon>
    </lineage>
</organism>
<evidence type="ECO:0000256" key="1">
    <source>
        <dbReference type="ARBA" id="ARBA00004123"/>
    </source>
</evidence>
<protein>
    <recommendedName>
        <fullName evidence="8">Secreted protein</fullName>
    </recommendedName>
</protein>
<dbReference type="Proteomes" id="UP000823749">
    <property type="component" value="Chromosome 5"/>
</dbReference>
<keyword evidence="3" id="KW-0963">Cytoplasm</keyword>
<comment type="caution">
    <text evidence="6">The sequence shown here is derived from an EMBL/GenBank/DDBJ whole genome shotgun (WGS) entry which is preliminary data.</text>
</comment>
<evidence type="ECO:0008006" key="8">
    <source>
        <dbReference type="Google" id="ProtNLM"/>
    </source>
</evidence>
<keyword evidence="5" id="KW-0732">Signal</keyword>
<feature type="signal peptide" evidence="5">
    <location>
        <begin position="1"/>
        <end position="17"/>
    </location>
</feature>
<dbReference type="PANTHER" id="PTHR31250">
    <property type="entry name" value="IQ DOMAIN-CONTAINING PROTEIN IQM3"/>
    <property type="match status" value="1"/>
</dbReference>
<evidence type="ECO:0000313" key="7">
    <source>
        <dbReference type="Proteomes" id="UP000823749"/>
    </source>
</evidence>
<sequence length="79" mass="8921">MLRTRLSTHAWCSTVYGCFLLTSWSDSKSTQPFFYWLDVGDGKELNLECCHIIDLHSQCIKCLGPLRSTVPFSNSSKGC</sequence>
<evidence type="ECO:0000256" key="4">
    <source>
        <dbReference type="ARBA" id="ARBA00023242"/>
    </source>
</evidence>
<comment type="subcellular location">
    <subcellularLocation>
        <location evidence="2">Cytoplasm</location>
    </subcellularLocation>
    <subcellularLocation>
        <location evidence="1">Nucleus</location>
    </subcellularLocation>
</comment>
<dbReference type="AlphaFoldDB" id="A0AAV6K730"/>
<dbReference type="InterPro" id="IPR044159">
    <property type="entry name" value="IQM"/>
</dbReference>
<accession>A0AAV6K730</accession>
<name>A0AAV6K730_9ERIC</name>
<evidence type="ECO:0000313" key="6">
    <source>
        <dbReference type="EMBL" id="KAG5548147.1"/>
    </source>
</evidence>
<dbReference type="PANTHER" id="PTHR31250:SF27">
    <property type="entry name" value="IQ DOMAIN-CONTAINING PROTEIN IQM5"/>
    <property type="match status" value="1"/>
</dbReference>
<reference evidence="6" key="1">
    <citation type="submission" date="2020-08" db="EMBL/GenBank/DDBJ databases">
        <title>Plant Genome Project.</title>
        <authorList>
            <person name="Zhang R.-G."/>
        </authorList>
    </citation>
    <scope>NUCLEOTIDE SEQUENCE</scope>
    <source>
        <strain evidence="6">WSP0</strain>
        <tissue evidence="6">Leaf</tissue>
    </source>
</reference>
<keyword evidence="4" id="KW-0539">Nucleus</keyword>
<dbReference type="PROSITE" id="PS51257">
    <property type="entry name" value="PROKAR_LIPOPROTEIN"/>
    <property type="match status" value="1"/>
</dbReference>
<dbReference type="GO" id="GO:0005737">
    <property type="term" value="C:cytoplasm"/>
    <property type="evidence" value="ECO:0007669"/>
    <property type="project" value="UniProtKB-SubCell"/>
</dbReference>
<feature type="chain" id="PRO_5043843144" description="Secreted protein" evidence="5">
    <location>
        <begin position="18"/>
        <end position="79"/>
    </location>
</feature>
<evidence type="ECO:0000256" key="2">
    <source>
        <dbReference type="ARBA" id="ARBA00004496"/>
    </source>
</evidence>